<dbReference type="EMBL" id="JAHQIW010000367">
    <property type="protein sequence ID" value="KAJ1347688.1"/>
    <property type="molecule type" value="Genomic_DNA"/>
</dbReference>
<evidence type="ECO:0000313" key="1">
    <source>
        <dbReference type="EMBL" id="KAJ1347688.1"/>
    </source>
</evidence>
<gene>
    <name evidence="1" type="ORF">KIN20_002815</name>
</gene>
<sequence length="90" mass="10181">MAQVLDETVLESPSIHELFPPILDILTLPVFVNSADINTKQKNFQTLTSGLQQLATEWSTRPATRNQRYSSLLFKDRADLAVEITAKQHK</sequence>
<reference evidence="1" key="1">
    <citation type="submission" date="2021-06" db="EMBL/GenBank/DDBJ databases">
        <title>Parelaphostrongylus tenuis whole genome reference sequence.</title>
        <authorList>
            <person name="Garwood T.J."/>
            <person name="Larsen P.A."/>
            <person name="Fountain-Jones N.M."/>
            <person name="Garbe J.R."/>
            <person name="Macchietto M.G."/>
            <person name="Kania S.A."/>
            <person name="Gerhold R.W."/>
            <person name="Richards J.E."/>
            <person name="Wolf T.M."/>
        </authorList>
    </citation>
    <scope>NUCLEOTIDE SEQUENCE</scope>
    <source>
        <strain evidence="1">MNPRO001-30</strain>
        <tissue evidence="1">Meninges</tissue>
    </source>
</reference>
<proteinExistence type="predicted"/>
<evidence type="ECO:0000313" key="2">
    <source>
        <dbReference type="Proteomes" id="UP001196413"/>
    </source>
</evidence>
<protein>
    <submittedName>
        <fullName evidence="1">Uncharacterized protein</fullName>
    </submittedName>
</protein>
<comment type="caution">
    <text evidence="1">The sequence shown here is derived from an EMBL/GenBank/DDBJ whole genome shotgun (WGS) entry which is preliminary data.</text>
</comment>
<keyword evidence="2" id="KW-1185">Reference proteome</keyword>
<organism evidence="1 2">
    <name type="scientific">Parelaphostrongylus tenuis</name>
    <name type="common">Meningeal worm</name>
    <dbReference type="NCBI Taxonomy" id="148309"/>
    <lineage>
        <taxon>Eukaryota</taxon>
        <taxon>Metazoa</taxon>
        <taxon>Ecdysozoa</taxon>
        <taxon>Nematoda</taxon>
        <taxon>Chromadorea</taxon>
        <taxon>Rhabditida</taxon>
        <taxon>Rhabditina</taxon>
        <taxon>Rhabditomorpha</taxon>
        <taxon>Strongyloidea</taxon>
        <taxon>Metastrongylidae</taxon>
        <taxon>Parelaphostrongylus</taxon>
    </lineage>
</organism>
<dbReference type="Proteomes" id="UP001196413">
    <property type="component" value="Unassembled WGS sequence"/>
</dbReference>
<accession>A0AAD5M0C9</accession>
<dbReference type="AlphaFoldDB" id="A0AAD5M0C9"/>
<name>A0AAD5M0C9_PARTN</name>